<protein>
    <submittedName>
        <fullName evidence="1">Uncharacterized protein</fullName>
    </submittedName>
</protein>
<evidence type="ECO:0000313" key="1">
    <source>
        <dbReference type="EMBL" id="SVD26446.1"/>
    </source>
</evidence>
<sequence>MDYDKLVRDKIPEIIEASGKKYVIENCNSPQEINRRL</sequence>
<accession>A0A382TWM4</accession>
<dbReference type="AlphaFoldDB" id="A0A382TWM4"/>
<organism evidence="1">
    <name type="scientific">marine metagenome</name>
    <dbReference type="NCBI Taxonomy" id="408172"/>
    <lineage>
        <taxon>unclassified sequences</taxon>
        <taxon>metagenomes</taxon>
        <taxon>ecological metagenomes</taxon>
    </lineage>
</organism>
<proteinExistence type="predicted"/>
<feature type="non-terminal residue" evidence="1">
    <location>
        <position position="37"/>
    </location>
</feature>
<dbReference type="EMBL" id="UINC01139719">
    <property type="protein sequence ID" value="SVD26446.1"/>
    <property type="molecule type" value="Genomic_DNA"/>
</dbReference>
<gene>
    <name evidence="1" type="ORF">METZ01_LOCUS379300</name>
</gene>
<name>A0A382TWM4_9ZZZZ</name>
<reference evidence="1" key="1">
    <citation type="submission" date="2018-05" db="EMBL/GenBank/DDBJ databases">
        <authorList>
            <person name="Lanie J.A."/>
            <person name="Ng W.-L."/>
            <person name="Kazmierczak K.M."/>
            <person name="Andrzejewski T.M."/>
            <person name="Davidsen T.M."/>
            <person name="Wayne K.J."/>
            <person name="Tettelin H."/>
            <person name="Glass J.I."/>
            <person name="Rusch D."/>
            <person name="Podicherti R."/>
            <person name="Tsui H.-C.T."/>
            <person name="Winkler M.E."/>
        </authorList>
    </citation>
    <scope>NUCLEOTIDE SEQUENCE</scope>
</reference>